<feature type="compositionally biased region" description="Gly residues" evidence="7">
    <location>
        <begin position="39"/>
        <end position="50"/>
    </location>
</feature>
<comment type="function">
    <text evidence="6">HflC and HflK could encode or regulate a protease.</text>
</comment>
<dbReference type="GO" id="GO:0006508">
    <property type="term" value="P:proteolysis"/>
    <property type="evidence" value="ECO:0007669"/>
    <property type="project" value="UniProtKB-KW"/>
</dbReference>
<evidence type="ECO:0000313" key="10">
    <source>
        <dbReference type="Proteomes" id="UP001255601"/>
    </source>
</evidence>
<feature type="region of interest" description="Disordered" evidence="7">
    <location>
        <begin position="1"/>
        <end position="55"/>
    </location>
</feature>
<keyword evidence="9" id="KW-0378">Hydrolase</keyword>
<evidence type="ECO:0000256" key="4">
    <source>
        <dbReference type="ARBA" id="ARBA00022989"/>
    </source>
</evidence>
<dbReference type="PANTHER" id="PTHR43327">
    <property type="entry name" value="STOMATIN-LIKE PROTEIN 2, MITOCHONDRIAL"/>
    <property type="match status" value="1"/>
</dbReference>
<protein>
    <recommendedName>
        <fullName evidence="6">Protein HflK</fullName>
    </recommendedName>
</protein>
<feature type="transmembrane region" description="Helical" evidence="6">
    <location>
        <begin position="68"/>
        <end position="91"/>
    </location>
</feature>
<dbReference type="SMART" id="SM00244">
    <property type="entry name" value="PHB"/>
    <property type="match status" value="1"/>
</dbReference>
<dbReference type="SUPFAM" id="SSF117892">
    <property type="entry name" value="Band 7/SPFH domain"/>
    <property type="match status" value="1"/>
</dbReference>
<name>A0AAJ2ES15_9HYPH</name>
<dbReference type="Proteomes" id="UP001255601">
    <property type="component" value="Unassembled WGS sequence"/>
</dbReference>
<feature type="domain" description="Band 7" evidence="8">
    <location>
        <begin position="92"/>
        <end position="262"/>
    </location>
</feature>
<dbReference type="InterPro" id="IPR050710">
    <property type="entry name" value="Band7/mec-2_domain"/>
</dbReference>
<comment type="caution">
    <text evidence="9">The sequence shown here is derived from an EMBL/GenBank/DDBJ whole genome shotgun (WGS) entry which is preliminary data.</text>
</comment>
<evidence type="ECO:0000256" key="3">
    <source>
        <dbReference type="ARBA" id="ARBA00022692"/>
    </source>
</evidence>
<dbReference type="RefSeq" id="WP_309771259.1">
    <property type="nucleotide sequence ID" value="NZ_JAVIZC010000003.1"/>
</dbReference>
<dbReference type="GO" id="GO:0016020">
    <property type="term" value="C:membrane"/>
    <property type="evidence" value="ECO:0007669"/>
    <property type="project" value="UniProtKB-SubCell"/>
</dbReference>
<comment type="subcellular location">
    <subcellularLocation>
        <location evidence="1">Membrane</location>
        <topology evidence="1">Single-pass membrane protein</topology>
    </subcellularLocation>
</comment>
<evidence type="ECO:0000256" key="5">
    <source>
        <dbReference type="ARBA" id="ARBA00023136"/>
    </source>
</evidence>
<sequence length="378" mass="40742">MPWSNQNGGGGPWGGGGNSGGGGGNNQGGPWGQGPNRPRGGGGGGNGNGGPPDLEEIIRRSQDRFKNMLPGGFNGGVVAIIVLVILAFIGIQSIYTVQPDERGVELRFGKPKNEVSMPGLHYHFWPIETVEIVKVTEQQQNIGARATSSSAATGVMLTGDQNIVNVQFSVLYTVSDPKSYLFNVDTPAETLQQVSESAMREVVGRRPAQDIFRDNRQAIAADVRSIIQATMDSYGAGISINAVAIEDAAPPREVADAFDEVQRAEQDEDRFVQEANQYANQKLGAARGQAAQIVEEANAYKSRVVNESQGEAQRFISIYDQYRTAPEVTRERMFIETMEQVLKGSNKIIIDEKQGVVPYLPLNEMMRGNSGAAQQGGN</sequence>
<dbReference type="Pfam" id="PF12221">
    <property type="entry name" value="HflK_N"/>
    <property type="match status" value="1"/>
</dbReference>
<evidence type="ECO:0000256" key="7">
    <source>
        <dbReference type="SAM" id="MobiDB-lite"/>
    </source>
</evidence>
<keyword evidence="3 6" id="KW-0812">Transmembrane</keyword>
<dbReference type="NCBIfam" id="TIGR01933">
    <property type="entry name" value="hflK"/>
    <property type="match status" value="1"/>
</dbReference>
<dbReference type="CDD" id="cd03404">
    <property type="entry name" value="SPFH_HflK"/>
    <property type="match status" value="1"/>
</dbReference>
<evidence type="ECO:0000256" key="2">
    <source>
        <dbReference type="ARBA" id="ARBA00006971"/>
    </source>
</evidence>
<keyword evidence="5 6" id="KW-0472">Membrane</keyword>
<dbReference type="EMBL" id="JAVIZC010000003">
    <property type="protein sequence ID" value="MDR6102641.1"/>
    <property type="molecule type" value="Genomic_DNA"/>
</dbReference>
<comment type="similarity">
    <text evidence="2 6">Belongs to the band 7/mec-2 family. HflK subfamily.</text>
</comment>
<organism evidence="9 10">
    <name type="scientific">Agrobacterium larrymoorei</name>
    <dbReference type="NCBI Taxonomy" id="160699"/>
    <lineage>
        <taxon>Bacteria</taxon>
        <taxon>Pseudomonadati</taxon>
        <taxon>Pseudomonadota</taxon>
        <taxon>Alphaproteobacteria</taxon>
        <taxon>Hyphomicrobiales</taxon>
        <taxon>Rhizobiaceae</taxon>
        <taxon>Rhizobium/Agrobacterium group</taxon>
        <taxon>Agrobacterium</taxon>
    </lineage>
</organism>
<dbReference type="InterPro" id="IPR036013">
    <property type="entry name" value="Band_7/SPFH_dom_sf"/>
</dbReference>
<reference evidence="9" key="1">
    <citation type="submission" date="2023-08" db="EMBL/GenBank/DDBJ databases">
        <title>Functional and genomic diversity of the sorghum phyllosphere microbiome.</title>
        <authorList>
            <person name="Shade A."/>
        </authorList>
    </citation>
    <scope>NUCLEOTIDE SEQUENCE</scope>
    <source>
        <strain evidence="9">SORGH_AS_0974</strain>
    </source>
</reference>
<evidence type="ECO:0000259" key="8">
    <source>
        <dbReference type="SMART" id="SM00244"/>
    </source>
</evidence>
<evidence type="ECO:0000256" key="1">
    <source>
        <dbReference type="ARBA" id="ARBA00004167"/>
    </source>
</evidence>
<dbReference type="Gene3D" id="3.30.479.30">
    <property type="entry name" value="Band 7 domain"/>
    <property type="match status" value="1"/>
</dbReference>
<evidence type="ECO:0000256" key="6">
    <source>
        <dbReference type="RuleBase" id="RU364113"/>
    </source>
</evidence>
<keyword evidence="9" id="KW-0645">Protease</keyword>
<dbReference type="InterPro" id="IPR020980">
    <property type="entry name" value="Membrane_HflK_N"/>
</dbReference>
<comment type="subunit">
    <text evidence="6">HflC and HflK may interact to form a multimeric complex.</text>
</comment>
<dbReference type="InterPro" id="IPR001107">
    <property type="entry name" value="Band_7"/>
</dbReference>
<accession>A0AAJ2ES15</accession>
<feature type="compositionally biased region" description="Gly residues" evidence="7">
    <location>
        <begin position="7"/>
        <end position="32"/>
    </location>
</feature>
<proteinExistence type="inferred from homology"/>
<evidence type="ECO:0000313" key="9">
    <source>
        <dbReference type="EMBL" id="MDR6102641.1"/>
    </source>
</evidence>
<dbReference type="Pfam" id="PF01145">
    <property type="entry name" value="Band_7"/>
    <property type="match status" value="1"/>
</dbReference>
<dbReference type="AlphaFoldDB" id="A0AAJ2ES15"/>
<keyword evidence="4 6" id="KW-1133">Transmembrane helix</keyword>
<dbReference type="PANTHER" id="PTHR43327:SF2">
    <property type="entry name" value="MODULATOR OF FTSH PROTEASE HFLK"/>
    <property type="match status" value="1"/>
</dbReference>
<dbReference type="GO" id="GO:0008233">
    <property type="term" value="F:peptidase activity"/>
    <property type="evidence" value="ECO:0007669"/>
    <property type="project" value="UniProtKB-KW"/>
</dbReference>
<gene>
    <name evidence="9" type="ORF">QE369_002838</name>
</gene>
<dbReference type="InterPro" id="IPR010201">
    <property type="entry name" value="HflK"/>
</dbReference>